<dbReference type="InterPro" id="IPR019479">
    <property type="entry name" value="Peroxiredoxin_C"/>
</dbReference>
<evidence type="ECO:0000259" key="9">
    <source>
        <dbReference type="PROSITE" id="PS51352"/>
    </source>
</evidence>
<keyword evidence="7" id="KW-0676">Redox-active center</keyword>
<dbReference type="EMBL" id="AP029170">
    <property type="protein sequence ID" value="BFD46503.1"/>
    <property type="molecule type" value="Genomic_DNA"/>
</dbReference>
<keyword evidence="6" id="KW-1015">Disulfide bond</keyword>
<dbReference type="InterPro" id="IPR013766">
    <property type="entry name" value="Thioredoxin_domain"/>
</dbReference>
<comment type="similarity">
    <text evidence="2">Belongs to the peroxiredoxin family. AhpC/Prx1 subfamily.</text>
</comment>
<dbReference type="Gene3D" id="3.40.30.10">
    <property type="entry name" value="Glutaredoxin"/>
    <property type="match status" value="1"/>
</dbReference>
<evidence type="ECO:0000256" key="2">
    <source>
        <dbReference type="ARBA" id="ARBA00009796"/>
    </source>
</evidence>
<dbReference type="GO" id="GO:0042744">
    <property type="term" value="P:hydrogen peroxide catabolic process"/>
    <property type="evidence" value="ECO:0007669"/>
    <property type="project" value="TreeGrafter"/>
</dbReference>
<dbReference type="GO" id="GO:0045454">
    <property type="term" value="P:cell redox homeostasis"/>
    <property type="evidence" value="ECO:0007669"/>
    <property type="project" value="TreeGrafter"/>
</dbReference>
<comment type="subcellular location">
    <subcellularLocation>
        <location evidence="1">Cytoplasm</location>
    </subcellularLocation>
</comment>
<evidence type="ECO:0000256" key="4">
    <source>
        <dbReference type="ARBA" id="ARBA00022559"/>
    </source>
</evidence>
<dbReference type="Pfam" id="PF10417">
    <property type="entry name" value="1-cysPrx_C"/>
    <property type="match status" value="1"/>
</dbReference>
<dbReference type="Pfam" id="PF00578">
    <property type="entry name" value="AhpC-TSA"/>
    <property type="match status" value="1"/>
</dbReference>
<dbReference type="PIRSF" id="PIRSF000239">
    <property type="entry name" value="AHPC"/>
    <property type="match status" value="1"/>
</dbReference>
<evidence type="ECO:0000256" key="7">
    <source>
        <dbReference type="ARBA" id="ARBA00023284"/>
    </source>
</evidence>
<gene>
    <name evidence="10" type="ORF">DMENIID0002_11490</name>
</gene>
<organism evidence="10">
    <name type="scientific">Candidatus Tisiphia endosymbiont of Sergentomyia squamirostris</name>
    <dbReference type="NCBI Taxonomy" id="3113639"/>
    <lineage>
        <taxon>Bacteria</taxon>
        <taxon>Pseudomonadati</taxon>
        <taxon>Pseudomonadota</taxon>
        <taxon>Alphaproteobacteria</taxon>
        <taxon>Rickettsiales</taxon>
        <taxon>Rickettsiaceae</taxon>
        <taxon>Rickettsieae</taxon>
        <taxon>Candidatus Tisiphia</taxon>
    </lineage>
</organism>
<dbReference type="InterPro" id="IPR000866">
    <property type="entry name" value="AhpC/TSA"/>
</dbReference>
<evidence type="ECO:0000256" key="6">
    <source>
        <dbReference type="ARBA" id="ARBA00023157"/>
    </source>
</evidence>
<feature type="domain" description="Thioredoxin" evidence="9">
    <location>
        <begin position="3"/>
        <end position="163"/>
    </location>
</feature>
<feature type="active site" description="Cysteine sulfenic acid (-SOH) intermediate; for peroxidase activity" evidence="8">
    <location>
        <position position="51"/>
    </location>
</feature>
<evidence type="ECO:0000313" key="10">
    <source>
        <dbReference type="EMBL" id="BFD46503.1"/>
    </source>
</evidence>
<reference evidence="10" key="1">
    <citation type="submission" date="2024-01" db="EMBL/GenBank/DDBJ databases">
        <title>Sequencing the genomes of a sandfly, Sergentomyia squamirostris, and its two endosymbionts.</title>
        <authorList>
            <person name="Itokawa K."/>
            <person name="Sanjoba C."/>
        </authorList>
    </citation>
    <scope>NUCLEOTIDE SEQUENCE</scope>
    <source>
        <strain evidence="10">RiSSQ</strain>
    </source>
</reference>
<keyword evidence="4" id="KW-0575">Peroxidase</keyword>
<dbReference type="PANTHER" id="PTHR10681">
    <property type="entry name" value="THIOREDOXIN PEROXIDASE"/>
    <property type="match status" value="1"/>
</dbReference>
<dbReference type="GO" id="GO:0008379">
    <property type="term" value="F:thioredoxin peroxidase activity"/>
    <property type="evidence" value="ECO:0007669"/>
    <property type="project" value="TreeGrafter"/>
</dbReference>
<dbReference type="InterPro" id="IPR050217">
    <property type="entry name" value="Peroxiredoxin"/>
</dbReference>
<dbReference type="AlphaFoldDB" id="A0AAT9G9I0"/>
<dbReference type="FunFam" id="3.40.30.10:FF:000002">
    <property type="entry name" value="Alkyl hydroperoxide reductase C"/>
    <property type="match status" value="1"/>
</dbReference>
<dbReference type="GO" id="GO:0033554">
    <property type="term" value="P:cellular response to stress"/>
    <property type="evidence" value="ECO:0007669"/>
    <property type="project" value="TreeGrafter"/>
</dbReference>
<keyword evidence="3" id="KW-0963">Cytoplasm</keyword>
<evidence type="ECO:0000256" key="8">
    <source>
        <dbReference type="PIRSR" id="PIRSR000239-1"/>
    </source>
</evidence>
<protein>
    <submittedName>
        <fullName evidence="10">Peroxiredoxin</fullName>
    </submittedName>
</protein>
<accession>A0AAT9G9I0</accession>
<evidence type="ECO:0000256" key="5">
    <source>
        <dbReference type="ARBA" id="ARBA00023002"/>
    </source>
</evidence>
<sequence length="200" mass="22244">MQVFVGKAAPDFTAKAIMPDNSIESEFNLKNYAKGHKVVLFFYPLDFTFVCPSEIIAFNNRLGEFTERNTKLIAISVDSHFSHLAWKNTPYNKGGVGNIQIPMVADLNKNASHSYNVLHDDGISLRGTFVIDEEFIVRHLSVNDLPIGRNIDEVIRLIDALDYNAKHGEVCPAGWHKGDEGITPSHKGVADYLASNAEKL</sequence>
<dbReference type="GO" id="GO:0005829">
    <property type="term" value="C:cytosol"/>
    <property type="evidence" value="ECO:0007669"/>
    <property type="project" value="TreeGrafter"/>
</dbReference>
<dbReference type="InterPro" id="IPR024706">
    <property type="entry name" value="Peroxiredoxin_AhpC-typ"/>
</dbReference>
<dbReference type="PANTHER" id="PTHR10681:SF164">
    <property type="entry name" value="THIOREDOXIN PEROXIDASE 1"/>
    <property type="match status" value="1"/>
</dbReference>
<evidence type="ECO:0000256" key="3">
    <source>
        <dbReference type="ARBA" id="ARBA00022490"/>
    </source>
</evidence>
<dbReference type="PROSITE" id="PS51352">
    <property type="entry name" value="THIOREDOXIN_2"/>
    <property type="match status" value="1"/>
</dbReference>
<proteinExistence type="inferred from homology"/>
<dbReference type="InterPro" id="IPR036249">
    <property type="entry name" value="Thioredoxin-like_sf"/>
</dbReference>
<dbReference type="SUPFAM" id="SSF52833">
    <property type="entry name" value="Thioredoxin-like"/>
    <property type="match status" value="1"/>
</dbReference>
<dbReference type="GO" id="GO:0006979">
    <property type="term" value="P:response to oxidative stress"/>
    <property type="evidence" value="ECO:0007669"/>
    <property type="project" value="TreeGrafter"/>
</dbReference>
<name>A0AAT9G9I0_9RICK</name>
<keyword evidence="5" id="KW-0560">Oxidoreductase</keyword>
<dbReference type="CDD" id="cd03015">
    <property type="entry name" value="PRX_Typ2cys"/>
    <property type="match status" value="1"/>
</dbReference>
<evidence type="ECO:0000256" key="1">
    <source>
        <dbReference type="ARBA" id="ARBA00004496"/>
    </source>
</evidence>